<dbReference type="Pfam" id="PF07679">
    <property type="entry name" value="I-set"/>
    <property type="match status" value="1"/>
</dbReference>
<protein>
    <submittedName>
        <fullName evidence="3">Ig-like domain-containing protein</fullName>
    </submittedName>
</protein>
<reference evidence="3" key="1">
    <citation type="submission" date="2022-11" db="UniProtKB">
        <authorList>
            <consortium name="WormBaseParasite"/>
        </authorList>
    </citation>
    <scope>IDENTIFICATION</scope>
</reference>
<dbReference type="FunFam" id="2.60.40.10:FF:000119">
    <property type="entry name" value="Sallimus, isoform P"/>
    <property type="match status" value="1"/>
</dbReference>
<dbReference type="InterPro" id="IPR007110">
    <property type="entry name" value="Ig-like_dom"/>
</dbReference>
<keyword evidence="2" id="KW-1185">Reference proteome</keyword>
<feature type="domain" description="Ig-like" evidence="1">
    <location>
        <begin position="87"/>
        <end position="175"/>
    </location>
</feature>
<dbReference type="Gene3D" id="2.60.40.10">
    <property type="entry name" value="Immunoglobulins"/>
    <property type="match status" value="2"/>
</dbReference>
<dbReference type="AlphaFoldDB" id="A0A915LEE0"/>
<dbReference type="Proteomes" id="UP000887565">
    <property type="component" value="Unplaced"/>
</dbReference>
<dbReference type="CDD" id="cd00096">
    <property type="entry name" value="Ig"/>
    <property type="match status" value="1"/>
</dbReference>
<dbReference type="PROSITE" id="PS50835">
    <property type="entry name" value="IG_LIKE"/>
    <property type="match status" value="1"/>
</dbReference>
<sequence>MINDFGFVILEIAPVEPHDSGVYRCVARNFKGTAQSEGKINVQRGGVVSYAWQLPEKAQQDKIVELEDYLHRDKEPPPAAEKQFGPPTIVEPLKDLGEISENSIVHFQCQIEPIDDPNLKVQWFHNGKVLPFSSRIRTQNDFGFVVLDIKQTIPEDSGNYLCRVINKSGQAETVGQLMCK</sequence>
<evidence type="ECO:0000313" key="3">
    <source>
        <dbReference type="WBParaSite" id="nRc.2.0.1.t48216-RA"/>
    </source>
</evidence>
<accession>A0A915LEE0</accession>
<dbReference type="InterPro" id="IPR036179">
    <property type="entry name" value="Ig-like_dom_sf"/>
</dbReference>
<dbReference type="InterPro" id="IPR013783">
    <property type="entry name" value="Ig-like_fold"/>
</dbReference>
<dbReference type="PANTHER" id="PTHR47633:SF4">
    <property type="entry name" value="MYOPALLADIN ISOFORM X1"/>
    <property type="match status" value="1"/>
</dbReference>
<name>A0A915LEE0_ROMCU</name>
<organism evidence="2 3">
    <name type="scientific">Romanomermis culicivorax</name>
    <name type="common">Nematode worm</name>
    <dbReference type="NCBI Taxonomy" id="13658"/>
    <lineage>
        <taxon>Eukaryota</taxon>
        <taxon>Metazoa</taxon>
        <taxon>Ecdysozoa</taxon>
        <taxon>Nematoda</taxon>
        <taxon>Enoplea</taxon>
        <taxon>Dorylaimia</taxon>
        <taxon>Mermithida</taxon>
        <taxon>Mermithoidea</taxon>
        <taxon>Mermithidae</taxon>
        <taxon>Romanomermis</taxon>
    </lineage>
</organism>
<dbReference type="WBParaSite" id="nRc.2.0.1.t48216-RA">
    <property type="protein sequence ID" value="nRc.2.0.1.t48216-RA"/>
    <property type="gene ID" value="nRc.2.0.1.g48216"/>
</dbReference>
<dbReference type="PANTHER" id="PTHR47633">
    <property type="entry name" value="IMMUNOGLOBULIN"/>
    <property type="match status" value="1"/>
</dbReference>
<dbReference type="OMA" id="SEWRHEY"/>
<proteinExistence type="predicted"/>
<evidence type="ECO:0000313" key="2">
    <source>
        <dbReference type="Proteomes" id="UP000887565"/>
    </source>
</evidence>
<dbReference type="InterPro" id="IPR013098">
    <property type="entry name" value="Ig_I-set"/>
</dbReference>
<dbReference type="SUPFAM" id="SSF48726">
    <property type="entry name" value="Immunoglobulin"/>
    <property type="match status" value="2"/>
</dbReference>
<evidence type="ECO:0000259" key="1">
    <source>
        <dbReference type="PROSITE" id="PS50835"/>
    </source>
</evidence>